<dbReference type="EMBL" id="JTDY01006041">
    <property type="protein sequence ID" value="KOB66345.1"/>
    <property type="molecule type" value="Genomic_DNA"/>
</dbReference>
<organism evidence="1 2">
    <name type="scientific">Operophtera brumata</name>
    <name type="common">Winter moth</name>
    <name type="synonym">Phalaena brumata</name>
    <dbReference type="NCBI Taxonomy" id="104452"/>
    <lineage>
        <taxon>Eukaryota</taxon>
        <taxon>Metazoa</taxon>
        <taxon>Ecdysozoa</taxon>
        <taxon>Arthropoda</taxon>
        <taxon>Hexapoda</taxon>
        <taxon>Insecta</taxon>
        <taxon>Pterygota</taxon>
        <taxon>Neoptera</taxon>
        <taxon>Endopterygota</taxon>
        <taxon>Lepidoptera</taxon>
        <taxon>Glossata</taxon>
        <taxon>Ditrysia</taxon>
        <taxon>Geometroidea</taxon>
        <taxon>Geometridae</taxon>
        <taxon>Larentiinae</taxon>
        <taxon>Operophtera</taxon>
    </lineage>
</organism>
<proteinExistence type="predicted"/>
<feature type="non-terminal residue" evidence="1">
    <location>
        <position position="182"/>
    </location>
</feature>
<evidence type="ECO:0000313" key="2">
    <source>
        <dbReference type="Proteomes" id="UP000037510"/>
    </source>
</evidence>
<reference evidence="1 2" key="1">
    <citation type="journal article" date="2015" name="Genome Biol. Evol.">
        <title>The genome of winter moth (Operophtera brumata) provides a genomic perspective on sexual dimorphism and phenology.</title>
        <authorList>
            <person name="Derks M.F."/>
            <person name="Smit S."/>
            <person name="Salis L."/>
            <person name="Schijlen E."/>
            <person name="Bossers A."/>
            <person name="Mateman C."/>
            <person name="Pijl A.S."/>
            <person name="de Ridder D."/>
            <person name="Groenen M.A."/>
            <person name="Visser M.E."/>
            <person name="Megens H.J."/>
        </authorList>
    </citation>
    <scope>NUCLEOTIDE SEQUENCE [LARGE SCALE GENOMIC DNA]</scope>
    <source>
        <strain evidence="1">WM2013NL</strain>
        <tissue evidence="1">Head and thorax</tissue>
    </source>
</reference>
<dbReference type="Proteomes" id="UP000037510">
    <property type="component" value="Unassembled WGS sequence"/>
</dbReference>
<dbReference type="AlphaFoldDB" id="A0A0L7KTB2"/>
<gene>
    <name evidence="1" type="ORF">OBRU01_21345</name>
</gene>
<accession>A0A0L7KTB2</accession>
<comment type="caution">
    <text evidence="1">The sequence shown here is derived from an EMBL/GenBank/DDBJ whole genome shotgun (WGS) entry which is preliminary data.</text>
</comment>
<name>A0A0L7KTB2_OPEBR</name>
<protein>
    <submittedName>
        <fullName evidence="1">Tumor suppressor candidate 4</fullName>
    </submittedName>
</protein>
<evidence type="ECO:0000313" key="1">
    <source>
        <dbReference type="EMBL" id="KOB66345.1"/>
    </source>
</evidence>
<feature type="non-terminal residue" evidence="1">
    <location>
        <position position="1"/>
    </location>
</feature>
<sequence length="182" mass="19991">QAAGATGPSDKCTVPQPSAQCARRQRCARQAHSDAPAAAILKLCEQMKYPVYIRSPGRPSGFTGLLEPAIGIRRLFTGRHCADEICCLARVDLPSLEQIIEDDPNTHDNVTITAYIGVTLWSRPHDNVTITAYIAVTLWSRHHDNVAITAYIVSNTFIEHPALRVAECDRMNGEQGLAQTNR</sequence>
<keyword evidence="2" id="KW-1185">Reference proteome</keyword>